<evidence type="ECO:0000313" key="8">
    <source>
        <dbReference type="Proteomes" id="UP000241440"/>
    </source>
</evidence>
<comment type="subcellular location">
    <subcellularLocation>
        <location evidence="1">Membrane</location>
        <topology evidence="1">Multi-pass membrane protein</topology>
    </subcellularLocation>
</comment>
<dbReference type="GO" id="GO:0016020">
    <property type="term" value="C:membrane"/>
    <property type="evidence" value="ECO:0007669"/>
    <property type="project" value="UniProtKB-SubCell"/>
</dbReference>
<evidence type="ECO:0000259" key="6">
    <source>
        <dbReference type="Pfam" id="PF04932"/>
    </source>
</evidence>
<evidence type="ECO:0000256" key="1">
    <source>
        <dbReference type="ARBA" id="ARBA00004141"/>
    </source>
</evidence>
<feature type="transmembrane region" description="Helical" evidence="5">
    <location>
        <begin position="68"/>
        <end position="85"/>
    </location>
</feature>
<dbReference type="Pfam" id="PF04932">
    <property type="entry name" value="Wzy_C"/>
    <property type="match status" value="1"/>
</dbReference>
<keyword evidence="3 5" id="KW-1133">Transmembrane helix</keyword>
<dbReference type="AlphaFoldDB" id="A0A855S8S3"/>
<dbReference type="Proteomes" id="UP000241440">
    <property type="component" value="Unassembled WGS sequence"/>
</dbReference>
<dbReference type="InterPro" id="IPR007016">
    <property type="entry name" value="O-antigen_ligase-rel_domated"/>
</dbReference>
<feature type="transmembrane region" description="Helical" evidence="5">
    <location>
        <begin position="39"/>
        <end position="56"/>
    </location>
</feature>
<proteinExistence type="predicted"/>
<feature type="transmembrane region" description="Helical" evidence="5">
    <location>
        <begin position="91"/>
        <end position="108"/>
    </location>
</feature>
<feature type="transmembrane region" description="Helical" evidence="5">
    <location>
        <begin position="375"/>
        <end position="392"/>
    </location>
</feature>
<feature type="transmembrane region" description="Helical" evidence="5">
    <location>
        <begin position="115"/>
        <end position="137"/>
    </location>
</feature>
<evidence type="ECO:0000256" key="2">
    <source>
        <dbReference type="ARBA" id="ARBA00022692"/>
    </source>
</evidence>
<evidence type="ECO:0000256" key="3">
    <source>
        <dbReference type="ARBA" id="ARBA00022989"/>
    </source>
</evidence>
<reference evidence="7 8" key="1">
    <citation type="submission" date="2018-01" db="EMBL/GenBank/DDBJ databases">
        <title>Whole genome sequencing of Histamine producing bacteria.</title>
        <authorList>
            <person name="Butler K."/>
        </authorList>
    </citation>
    <scope>NUCLEOTIDE SEQUENCE [LARGE SCALE GENOMIC DNA]</scope>
    <source>
        <strain evidence="7 8">A2-1</strain>
    </source>
</reference>
<dbReference type="PANTHER" id="PTHR37422:SF17">
    <property type="entry name" value="O-ANTIGEN LIGASE"/>
    <property type="match status" value="1"/>
</dbReference>
<dbReference type="InterPro" id="IPR051533">
    <property type="entry name" value="WaaL-like"/>
</dbReference>
<feature type="transmembrane region" description="Helical" evidence="5">
    <location>
        <begin position="352"/>
        <end position="369"/>
    </location>
</feature>
<sequence length="398" mass="45673">MRIRMSSNKFFNKLADFLILLPIFWSFTGLFHLYNGDKILVVLTLISALVSVIKYKKSAIVINIKSKYVWLMYSLLFISITADILSIYNPINIRAIAILCVFLTFLPYQLITRKVLIFSCFIGCINALLFVYHFTYIDPVNRRFWPINAIPFATYICFISAIVFILLLTSKMIKGKIILSLTLVISIMSLAITETRGALVALLPTLISIYFYYAYQRKTLKKSIVISLISTTLIFATVYPVIKERIIGTYQEITQIDDGNTDTSIGLRLNFWKAGINLIEQSPFFGYGHNYYSQLNQLAKEKVIIQAAANYKPPHFHNQFIDIAVKCGLLGLTFLLVLLFTPIYFVRNKYSLNALCIYSFISILILSGLTDVPFFHKQIFIIYFLCVGIFLSREKFES</sequence>
<evidence type="ECO:0000313" key="7">
    <source>
        <dbReference type="EMBL" id="PSX05768.1"/>
    </source>
</evidence>
<accession>A0A855S8S3</accession>
<protein>
    <recommendedName>
        <fullName evidence="6">O-antigen ligase-related domain-containing protein</fullName>
    </recommendedName>
</protein>
<gene>
    <name evidence="7" type="ORF">C0W41_16980</name>
</gene>
<feature type="domain" description="O-antigen ligase-related" evidence="6">
    <location>
        <begin position="182"/>
        <end position="335"/>
    </location>
</feature>
<keyword evidence="2 5" id="KW-0812">Transmembrane</keyword>
<dbReference type="EMBL" id="PYOY01000010">
    <property type="protein sequence ID" value="PSX05768.1"/>
    <property type="molecule type" value="Genomic_DNA"/>
</dbReference>
<comment type="caution">
    <text evidence="7">The sequence shown here is derived from an EMBL/GenBank/DDBJ whole genome shotgun (WGS) entry which is preliminary data.</text>
</comment>
<keyword evidence="4 5" id="KW-0472">Membrane</keyword>
<feature type="transmembrane region" description="Helical" evidence="5">
    <location>
        <begin position="14"/>
        <end position="33"/>
    </location>
</feature>
<evidence type="ECO:0000256" key="5">
    <source>
        <dbReference type="SAM" id="Phobius"/>
    </source>
</evidence>
<feature type="transmembrane region" description="Helical" evidence="5">
    <location>
        <begin position="198"/>
        <end position="215"/>
    </location>
</feature>
<feature type="transmembrane region" description="Helical" evidence="5">
    <location>
        <begin position="149"/>
        <end position="168"/>
    </location>
</feature>
<organism evidence="7 8">
    <name type="scientific">Photobacterium angustum</name>
    <dbReference type="NCBI Taxonomy" id="661"/>
    <lineage>
        <taxon>Bacteria</taxon>
        <taxon>Pseudomonadati</taxon>
        <taxon>Pseudomonadota</taxon>
        <taxon>Gammaproteobacteria</taxon>
        <taxon>Vibrionales</taxon>
        <taxon>Vibrionaceae</taxon>
        <taxon>Photobacterium</taxon>
    </lineage>
</organism>
<dbReference type="PANTHER" id="PTHR37422">
    <property type="entry name" value="TEICHURONIC ACID BIOSYNTHESIS PROTEIN TUAE"/>
    <property type="match status" value="1"/>
</dbReference>
<feature type="transmembrane region" description="Helical" evidence="5">
    <location>
        <begin position="323"/>
        <end position="345"/>
    </location>
</feature>
<evidence type="ECO:0000256" key="4">
    <source>
        <dbReference type="ARBA" id="ARBA00023136"/>
    </source>
</evidence>
<name>A0A855S8S3_PHOAN</name>
<feature type="transmembrane region" description="Helical" evidence="5">
    <location>
        <begin position="224"/>
        <end position="242"/>
    </location>
</feature>
<feature type="transmembrane region" description="Helical" evidence="5">
    <location>
        <begin position="175"/>
        <end position="192"/>
    </location>
</feature>